<proteinExistence type="predicted"/>
<comment type="caution">
    <text evidence="1">The sequence shown here is derived from an EMBL/GenBank/DDBJ whole genome shotgun (WGS) entry which is preliminary data.</text>
</comment>
<evidence type="ECO:0000313" key="2">
    <source>
        <dbReference type="Proteomes" id="UP001239111"/>
    </source>
</evidence>
<gene>
    <name evidence="1" type="ORF">QAD02_023221</name>
</gene>
<sequence length="252" mass="26202">MEYVMIKDIRPLQKNINVVFIVLDLVGHPTITKENREIRTFKVADSTACINISIWDEPGQLIQPGDILRLTKGYASVWRNCLTLYCGKNGDLKRIGDFCMVINEQLNMSEPNPSLNEQQGPRQVGKEAPSSGNGNSGAPLRSSARCSNAAATMAKAQASSTSETSATSSSDKKSGSTTGVASCTGSSSIVAASTAPQAATATTTSSSSVTSATPAASSGSGGSGKASTTSTKSGPRSSRSSQNRNAGRSERR</sequence>
<dbReference type="EMBL" id="CM056741">
    <property type="protein sequence ID" value="KAJ8687427.1"/>
    <property type="molecule type" value="Genomic_DNA"/>
</dbReference>
<evidence type="ECO:0000313" key="1">
    <source>
        <dbReference type="EMBL" id="KAJ8687427.1"/>
    </source>
</evidence>
<organism evidence="1 2">
    <name type="scientific">Eretmocerus hayati</name>
    <dbReference type="NCBI Taxonomy" id="131215"/>
    <lineage>
        <taxon>Eukaryota</taxon>
        <taxon>Metazoa</taxon>
        <taxon>Ecdysozoa</taxon>
        <taxon>Arthropoda</taxon>
        <taxon>Hexapoda</taxon>
        <taxon>Insecta</taxon>
        <taxon>Pterygota</taxon>
        <taxon>Neoptera</taxon>
        <taxon>Endopterygota</taxon>
        <taxon>Hymenoptera</taxon>
        <taxon>Apocrita</taxon>
        <taxon>Proctotrupomorpha</taxon>
        <taxon>Chalcidoidea</taxon>
        <taxon>Aphelinidae</taxon>
        <taxon>Aphelininae</taxon>
        <taxon>Eretmocerus</taxon>
    </lineage>
</organism>
<name>A0ACC2PVF0_9HYME</name>
<keyword evidence="2" id="KW-1185">Reference proteome</keyword>
<reference evidence="1" key="1">
    <citation type="submission" date="2023-04" db="EMBL/GenBank/DDBJ databases">
        <title>A chromosome-level genome assembly of the parasitoid wasp Eretmocerus hayati.</title>
        <authorList>
            <person name="Zhong Y."/>
            <person name="Liu S."/>
            <person name="Liu Y."/>
        </authorList>
    </citation>
    <scope>NUCLEOTIDE SEQUENCE</scope>
    <source>
        <strain evidence="1">ZJU_SS_LIU_2023</strain>
    </source>
</reference>
<dbReference type="Proteomes" id="UP001239111">
    <property type="component" value="Chromosome 1"/>
</dbReference>
<protein>
    <submittedName>
        <fullName evidence="1">Uncharacterized protein</fullName>
    </submittedName>
</protein>
<accession>A0ACC2PVF0</accession>